<dbReference type="OrthoDB" id="4618973at2"/>
<dbReference type="EMBL" id="AP012057">
    <property type="protein sequence ID" value="BAN00392.1"/>
    <property type="molecule type" value="Genomic_DNA"/>
</dbReference>
<dbReference type="KEGG" id="aym:YM304_00780"/>
<dbReference type="AlphaFoldDB" id="A0A6C7E1H7"/>
<accession>A0A6C7E1H7</accession>
<dbReference type="RefSeq" id="WP_015439640.1">
    <property type="nucleotide sequence ID" value="NC_020520.1"/>
</dbReference>
<dbReference type="CDD" id="cd07812">
    <property type="entry name" value="SRPBCC"/>
    <property type="match status" value="1"/>
</dbReference>
<reference evidence="1 2" key="1">
    <citation type="journal article" date="2013" name="Int. J. Syst. Evol. Microbiol.">
        <title>Ilumatobacter nonamiense sp. nov. and Ilumatobacter coccineum sp. nov., isolated from seashore sand.</title>
        <authorList>
            <person name="Matsumoto A."/>
            <person name="Kasai H."/>
            <person name="Matsuo Y."/>
            <person name="Shizuri Y."/>
            <person name="Ichikawa N."/>
            <person name="Fujita N."/>
            <person name="Omura S."/>
            <person name="Takahashi Y."/>
        </authorList>
    </citation>
    <scope>NUCLEOTIDE SEQUENCE [LARGE SCALE GENOMIC DNA]</scope>
    <source>
        <strain evidence="2">NBRC 103263 / KCTC 29153 / YM16-304</strain>
    </source>
</reference>
<dbReference type="SUPFAM" id="SSF55961">
    <property type="entry name" value="Bet v1-like"/>
    <property type="match status" value="1"/>
</dbReference>
<gene>
    <name evidence="1" type="ORF">YM304_00780</name>
</gene>
<evidence type="ECO:0000313" key="2">
    <source>
        <dbReference type="Proteomes" id="UP000011863"/>
    </source>
</evidence>
<protein>
    <recommendedName>
        <fullName evidence="3">Polyketide cyclase</fullName>
    </recommendedName>
</protein>
<evidence type="ECO:0000313" key="1">
    <source>
        <dbReference type="EMBL" id="BAN00392.1"/>
    </source>
</evidence>
<dbReference type="Pfam" id="PF10604">
    <property type="entry name" value="Polyketide_cyc2"/>
    <property type="match status" value="1"/>
</dbReference>
<dbReference type="Gene3D" id="3.30.530.20">
    <property type="match status" value="1"/>
</dbReference>
<keyword evidence="2" id="KW-1185">Reference proteome</keyword>
<name>A0A6C7E1H7_ILUCY</name>
<evidence type="ECO:0008006" key="3">
    <source>
        <dbReference type="Google" id="ProtNLM"/>
    </source>
</evidence>
<sequence>MPDVSVSRTIAASPEQVWSLVSDPTRMGEWSPENVGAKWLGDASGPAVGARFRGSNKNGWMRWKTVCTITECVENEAFAFDVKSGPIAIATWAYRLTPDGDGTIVTEEWTSNEAKWMETVANKALRIDSRAEFNREGMETTLAAMATELEAEGGATS</sequence>
<organism evidence="1 2">
    <name type="scientific">Ilumatobacter coccineus (strain NBRC 103263 / KCTC 29153 / YM16-304)</name>
    <dbReference type="NCBI Taxonomy" id="1313172"/>
    <lineage>
        <taxon>Bacteria</taxon>
        <taxon>Bacillati</taxon>
        <taxon>Actinomycetota</taxon>
        <taxon>Acidimicrobiia</taxon>
        <taxon>Acidimicrobiales</taxon>
        <taxon>Ilumatobacteraceae</taxon>
        <taxon>Ilumatobacter</taxon>
    </lineage>
</organism>
<dbReference type="InterPro" id="IPR019587">
    <property type="entry name" value="Polyketide_cyclase/dehydratase"/>
</dbReference>
<dbReference type="InterPro" id="IPR023393">
    <property type="entry name" value="START-like_dom_sf"/>
</dbReference>
<dbReference type="Proteomes" id="UP000011863">
    <property type="component" value="Chromosome"/>
</dbReference>
<proteinExistence type="predicted"/>